<evidence type="ECO:0000313" key="2">
    <source>
        <dbReference type="EMBL" id="MPC59777.1"/>
    </source>
</evidence>
<reference evidence="2 3" key="1">
    <citation type="submission" date="2019-05" db="EMBL/GenBank/DDBJ databases">
        <title>Another draft genome of Portunus trituberculatus and its Hox gene families provides insights of decapod evolution.</title>
        <authorList>
            <person name="Jeong J.-H."/>
            <person name="Song I."/>
            <person name="Kim S."/>
            <person name="Choi T."/>
            <person name="Kim D."/>
            <person name="Ryu S."/>
            <person name="Kim W."/>
        </authorList>
    </citation>
    <scope>NUCLEOTIDE SEQUENCE [LARGE SCALE GENOMIC DNA]</scope>
    <source>
        <tissue evidence="2">Muscle</tissue>
    </source>
</reference>
<evidence type="ECO:0000256" key="1">
    <source>
        <dbReference type="SAM" id="MobiDB-lite"/>
    </source>
</evidence>
<feature type="compositionally biased region" description="Basic and acidic residues" evidence="1">
    <location>
        <begin position="1"/>
        <end position="15"/>
    </location>
</feature>
<accession>A0A5B7GRG4</accession>
<comment type="caution">
    <text evidence="2">The sequence shown here is derived from an EMBL/GenBank/DDBJ whole genome shotgun (WGS) entry which is preliminary data.</text>
</comment>
<feature type="region of interest" description="Disordered" evidence="1">
    <location>
        <begin position="1"/>
        <end position="24"/>
    </location>
</feature>
<proteinExistence type="predicted"/>
<gene>
    <name evidence="2" type="ORF">E2C01_053805</name>
</gene>
<organism evidence="2 3">
    <name type="scientific">Portunus trituberculatus</name>
    <name type="common">Swimming crab</name>
    <name type="synonym">Neptunus trituberculatus</name>
    <dbReference type="NCBI Taxonomy" id="210409"/>
    <lineage>
        <taxon>Eukaryota</taxon>
        <taxon>Metazoa</taxon>
        <taxon>Ecdysozoa</taxon>
        <taxon>Arthropoda</taxon>
        <taxon>Crustacea</taxon>
        <taxon>Multicrustacea</taxon>
        <taxon>Malacostraca</taxon>
        <taxon>Eumalacostraca</taxon>
        <taxon>Eucarida</taxon>
        <taxon>Decapoda</taxon>
        <taxon>Pleocyemata</taxon>
        <taxon>Brachyura</taxon>
        <taxon>Eubrachyura</taxon>
        <taxon>Portunoidea</taxon>
        <taxon>Portunidae</taxon>
        <taxon>Portuninae</taxon>
        <taxon>Portunus</taxon>
    </lineage>
</organism>
<dbReference type="Proteomes" id="UP000324222">
    <property type="component" value="Unassembled WGS sequence"/>
</dbReference>
<evidence type="ECO:0000313" key="3">
    <source>
        <dbReference type="Proteomes" id="UP000324222"/>
    </source>
</evidence>
<name>A0A5B7GRG4_PORTR</name>
<dbReference type="AlphaFoldDB" id="A0A5B7GRG4"/>
<sequence>MADSDLHIIEPEHPAGTKQPPPPHIGNNAVVHQYVGTKSSKSIHIENRCPTSQVLKASHCLDISRIVAPQVTVHIGSHLDH</sequence>
<keyword evidence="3" id="KW-1185">Reference proteome</keyword>
<dbReference type="EMBL" id="VSRR010016866">
    <property type="protein sequence ID" value="MPC59777.1"/>
    <property type="molecule type" value="Genomic_DNA"/>
</dbReference>
<protein>
    <submittedName>
        <fullName evidence="2">Uncharacterized protein</fullName>
    </submittedName>
</protein>